<dbReference type="AlphaFoldDB" id="A0A2K3DCE8"/>
<dbReference type="STRING" id="3055.A0A2K3DCE8"/>
<dbReference type="OrthoDB" id="526326at2759"/>
<dbReference type="PANTHER" id="PTHR33129">
    <property type="entry name" value="PROTEIN KINASE DOMAIN-CONTAINING PROTEIN-RELATED"/>
    <property type="match status" value="1"/>
</dbReference>
<dbReference type="ExpressionAtlas" id="A0A2K3DCE8">
    <property type="expression patterns" value="baseline"/>
</dbReference>
<sequence>MNASSPLPSEAGATPLPQAALETVLINVMKLATPSLSNEEQSALVRNVLERRLRKDAGEKDAAVYPSHSPGGPGPLTDEDATAMMAHLRTLKEQLPVPGEVLSFPWSSTPGLLLDPDFNSVYIRSCYPPLFETLLSSRCRKVIITGTPGNGASFFLYYLLARLLALPEPPPYILWEHVSDPTEMWCYDHATGKVWSGARRTFKAQLKDRKAWYISDGVKPRYIVQARVLLITSPTRAIYKDMLKSGALELYMPLWTLKELQECRAKVYDASVSEGLAARLYRYYGGVARYVLGVPSQLDTPQDMDALLRPLAFDLDACNTAQVRSGLGALQTEPEASHLVLHINTKGENNFKLSHLDFSSPWVAGAFVERAMERDFDALVSLVASTSGSLRGRLHEQLVHRLLPQGGSFTAVPIDRDTLLRAGPEEKLLLPTSETRSFKDVSVISAAGFPEGVYFRPQETNFATVDSLLRVGNTLHLFQMTVTTDGKAVSAKALTRVFDGLLLRAQDKALGLRLYYVVPPDVFDSFKLGKDSGSWPPGEEEPDAARASLFILKGGAHASETTSSSTMQEAGASRSATRRSGRPAAGAAARRRQPPAAQRPAAAMVMPAAAVGRRPAAAVNSIGRLVRRWGIQQLAAVWR</sequence>
<dbReference type="EMBL" id="CM008970">
    <property type="protein sequence ID" value="PNW78205.1"/>
    <property type="molecule type" value="Genomic_DNA"/>
</dbReference>
<evidence type="ECO:0000256" key="1">
    <source>
        <dbReference type="SAM" id="MobiDB-lite"/>
    </source>
</evidence>
<name>A0A2K3DCE8_CHLRE</name>
<accession>A0A2K3DCE8</accession>
<protein>
    <submittedName>
        <fullName evidence="2">Uncharacterized protein</fullName>
    </submittedName>
</protein>
<evidence type="ECO:0000313" key="3">
    <source>
        <dbReference type="Proteomes" id="UP000006906"/>
    </source>
</evidence>
<dbReference type="PANTHER" id="PTHR33129:SF1">
    <property type="entry name" value="ATP-BINDING PROTEIN"/>
    <property type="match status" value="1"/>
</dbReference>
<feature type="compositionally biased region" description="Polar residues" evidence="1">
    <location>
        <begin position="559"/>
        <end position="568"/>
    </location>
</feature>
<gene>
    <name evidence="2" type="ORF">CHLRE_09g386600v5</name>
</gene>
<evidence type="ECO:0000313" key="2">
    <source>
        <dbReference type="EMBL" id="PNW78205.1"/>
    </source>
</evidence>
<dbReference type="KEGG" id="cre:CHLRE_09g386600v5"/>
<feature type="region of interest" description="Disordered" evidence="1">
    <location>
        <begin position="557"/>
        <end position="601"/>
    </location>
</feature>
<dbReference type="Gramene" id="PNW78205">
    <property type="protein sequence ID" value="PNW78205"/>
    <property type="gene ID" value="CHLRE_09g386600v5"/>
</dbReference>
<reference evidence="2 3" key="1">
    <citation type="journal article" date="2007" name="Science">
        <title>The Chlamydomonas genome reveals the evolution of key animal and plant functions.</title>
        <authorList>
            <person name="Merchant S.S."/>
            <person name="Prochnik S.E."/>
            <person name="Vallon O."/>
            <person name="Harris E.H."/>
            <person name="Karpowicz S.J."/>
            <person name="Witman G.B."/>
            <person name="Terry A."/>
            <person name="Salamov A."/>
            <person name="Fritz-Laylin L.K."/>
            <person name="Marechal-Drouard L."/>
            <person name="Marshall W.F."/>
            <person name="Qu L.H."/>
            <person name="Nelson D.R."/>
            <person name="Sanderfoot A.A."/>
            <person name="Spalding M.H."/>
            <person name="Kapitonov V.V."/>
            <person name="Ren Q."/>
            <person name="Ferris P."/>
            <person name="Lindquist E."/>
            <person name="Shapiro H."/>
            <person name="Lucas S.M."/>
            <person name="Grimwood J."/>
            <person name="Schmutz J."/>
            <person name="Cardol P."/>
            <person name="Cerutti H."/>
            <person name="Chanfreau G."/>
            <person name="Chen C.L."/>
            <person name="Cognat V."/>
            <person name="Croft M.T."/>
            <person name="Dent R."/>
            <person name="Dutcher S."/>
            <person name="Fernandez E."/>
            <person name="Fukuzawa H."/>
            <person name="Gonzalez-Ballester D."/>
            <person name="Gonzalez-Halphen D."/>
            <person name="Hallmann A."/>
            <person name="Hanikenne M."/>
            <person name="Hippler M."/>
            <person name="Inwood W."/>
            <person name="Jabbari K."/>
            <person name="Kalanon M."/>
            <person name="Kuras R."/>
            <person name="Lefebvre P.A."/>
            <person name="Lemaire S.D."/>
            <person name="Lobanov A.V."/>
            <person name="Lohr M."/>
            <person name="Manuell A."/>
            <person name="Meier I."/>
            <person name="Mets L."/>
            <person name="Mittag M."/>
            <person name="Mittelmeier T."/>
            <person name="Moroney J.V."/>
            <person name="Moseley J."/>
            <person name="Napoli C."/>
            <person name="Nedelcu A.M."/>
            <person name="Niyogi K."/>
            <person name="Novoselov S.V."/>
            <person name="Paulsen I.T."/>
            <person name="Pazour G."/>
            <person name="Purton S."/>
            <person name="Ral J.P."/>
            <person name="Riano-Pachon D.M."/>
            <person name="Riekhof W."/>
            <person name="Rymarquis L."/>
            <person name="Schroda M."/>
            <person name="Stern D."/>
            <person name="Umen J."/>
            <person name="Willows R."/>
            <person name="Wilson N."/>
            <person name="Zimmer S.L."/>
            <person name="Allmer J."/>
            <person name="Balk J."/>
            <person name="Bisova K."/>
            <person name="Chen C.J."/>
            <person name="Elias M."/>
            <person name="Gendler K."/>
            <person name="Hauser C."/>
            <person name="Lamb M.R."/>
            <person name="Ledford H."/>
            <person name="Long J.C."/>
            <person name="Minagawa J."/>
            <person name="Page M.D."/>
            <person name="Pan J."/>
            <person name="Pootakham W."/>
            <person name="Roje S."/>
            <person name="Rose A."/>
            <person name="Stahlberg E."/>
            <person name="Terauchi A.M."/>
            <person name="Yang P."/>
            <person name="Ball S."/>
            <person name="Bowler C."/>
            <person name="Dieckmann C.L."/>
            <person name="Gladyshev V.N."/>
            <person name="Green P."/>
            <person name="Jorgensen R."/>
            <person name="Mayfield S."/>
            <person name="Mueller-Roeber B."/>
            <person name="Rajamani S."/>
            <person name="Sayre R.T."/>
            <person name="Brokstein P."/>
            <person name="Dubchak I."/>
            <person name="Goodstein D."/>
            <person name="Hornick L."/>
            <person name="Huang Y.W."/>
            <person name="Jhaveri J."/>
            <person name="Luo Y."/>
            <person name="Martinez D."/>
            <person name="Ngau W.C."/>
            <person name="Otillar B."/>
            <person name="Poliakov A."/>
            <person name="Porter A."/>
            <person name="Szajkowski L."/>
            <person name="Werner G."/>
            <person name="Zhou K."/>
            <person name="Grigoriev I.V."/>
            <person name="Rokhsar D.S."/>
            <person name="Grossman A.R."/>
        </authorList>
    </citation>
    <scope>NUCLEOTIDE SEQUENCE [LARGE SCALE GENOMIC DNA]</scope>
    <source>
        <strain evidence="3">CC-503</strain>
    </source>
</reference>
<feature type="region of interest" description="Disordered" evidence="1">
    <location>
        <begin position="59"/>
        <end position="78"/>
    </location>
</feature>
<keyword evidence="3" id="KW-1185">Reference proteome</keyword>
<organism evidence="2 3">
    <name type="scientific">Chlamydomonas reinhardtii</name>
    <name type="common">Chlamydomonas smithii</name>
    <dbReference type="NCBI Taxonomy" id="3055"/>
    <lineage>
        <taxon>Eukaryota</taxon>
        <taxon>Viridiplantae</taxon>
        <taxon>Chlorophyta</taxon>
        <taxon>core chlorophytes</taxon>
        <taxon>Chlorophyceae</taxon>
        <taxon>CS clade</taxon>
        <taxon>Chlamydomonadales</taxon>
        <taxon>Chlamydomonadaceae</taxon>
        <taxon>Chlamydomonas</taxon>
    </lineage>
</organism>
<feature type="compositionally biased region" description="Low complexity" evidence="1">
    <location>
        <begin position="582"/>
        <end position="601"/>
    </location>
</feature>
<dbReference type="GeneID" id="66054558"/>
<proteinExistence type="predicted"/>
<dbReference type="Proteomes" id="UP000006906">
    <property type="component" value="Chromosome 9"/>
</dbReference>
<dbReference type="RefSeq" id="XP_042920688.1">
    <property type="nucleotide sequence ID" value="XM_043065391.1"/>
</dbReference>
<dbReference type="InParanoid" id="A0A2K3DCE8"/>
<dbReference type="InterPro" id="IPR052980">
    <property type="entry name" value="Crinkler_effector"/>
</dbReference>